<dbReference type="AlphaFoldDB" id="A0A9D9J1M7"/>
<evidence type="ECO:0000313" key="2">
    <source>
        <dbReference type="EMBL" id="MBO8485453.1"/>
    </source>
</evidence>
<protein>
    <submittedName>
        <fullName evidence="2">DUF4974 domain-containing protein</fullName>
    </submittedName>
</protein>
<dbReference type="Pfam" id="PF16344">
    <property type="entry name" value="FecR_C"/>
    <property type="match status" value="1"/>
</dbReference>
<evidence type="ECO:0000259" key="1">
    <source>
        <dbReference type="Pfam" id="PF16344"/>
    </source>
</evidence>
<proteinExistence type="predicted"/>
<comment type="caution">
    <text evidence="2">The sequence shown here is derived from an EMBL/GenBank/DDBJ whole genome shotgun (WGS) entry which is preliminary data.</text>
</comment>
<gene>
    <name evidence="2" type="ORF">IAB78_03410</name>
</gene>
<dbReference type="EMBL" id="JADILX010000061">
    <property type="protein sequence ID" value="MBO8485453.1"/>
    <property type="molecule type" value="Genomic_DNA"/>
</dbReference>
<name>A0A9D9J1M7_9BACT</name>
<reference evidence="2" key="1">
    <citation type="submission" date="2020-10" db="EMBL/GenBank/DDBJ databases">
        <authorList>
            <person name="Gilroy R."/>
        </authorList>
    </citation>
    <scope>NUCLEOTIDE SEQUENCE</scope>
    <source>
        <strain evidence="2">B2-16538</strain>
    </source>
</reference>
<reference evidence="2" key="2">
    <citation type="journal article" date="2021" name="PeerJ">
        <title>Extensive microbial diversity within the chicken gut microbiome revealed by metagenomics and culture.</title>
        <authorList>
            <person name="Gilroy R."/>
            <person name="Ravi A."/>
            <person name="Getino M."/>
            <person name="Pursley I."/>
            <person name="Horton D.L."/>
            <person name="Alikhan N.F."/>
            <person name="Baker D."/>
            <person name="Gharbi K."/>
            <person name="Hall N."/>
            <person name="Watson M."/>
            <person name="Adriaenssens E.M."/>
            <person name="Foster-Nyarko E."/>
            <person name="Jarju S."/>
            <person name="Secka A."/>
            <person name="Antonio M."/>
            <person name="Oren A."/>
            <person name="Chaudhuri R.R."/>
            <person name="La Ragione R."/>
            <person name="Hildebrand F."/>
            <person name="Pallen M.J."/>
        </authorList>
    </citation>
    <scope>NUCLEOTIDE SEQUENCE</scope>
    <source>
        <strain evidence="2">B2-16538</strain>
    </source>
</reference>
<sequence length="108" mass="12142">AIYDAETGTMRLVNENVLSNTSWKDGKIILDNTSLEDALRMIGNKYNVRFQIKNAALKGYNFTGTFSNQSLDRILHYFSISSDLHFKQVGCGESDRDGQPGRTVFEVS</sequence>
<feature type="domain" description="Protein FecR C-terminal" evidence="1">
    <location>
        <begin position="27"/>
        <end position="88"/>
    </location>
</feature>
<dbReference type="InterPro" id="IPR032508">
    <property type="entry name" value="FecR_C"/>
</dbReference>
<organism evidence="2 3">
    <name type="scientific">Candidatus Cryptobacteroides excrementavium</name>
    <dbReference type="NCBI Taxonomy" id="2840759"/>
    <lineage>
        <taxon>Bacteria</taxon>
        <taxon>Pseudomonadati</taxon>
        <taxon>Bacteroidota</taxon>
        <taxon>Bacteroidia</taxon>
        <taxon>Bacteroidales</taxon>
        <taxon>Candidatus Cryptobacteroides</taxon>
    </lineage>
</organism>
<dbReference type="Proteomes" id="UP000823750">
    <property type="component" value="Unassembled WGS sequence"/>
</dbReference>
<accession>A0A9D9J1M7</accession>
<feature type="non-terminal residue" evidence="2">
    <location>
        <position position="1"/>
    </location>
</feature>
<evidence type="ECO:0000313" key="3">
    <source>
        <dbReference type="Proteomes" id="UP000823750"/>
    </source>
</evidence>
<dbReference type="Gene3D" id="3.55.50.30">
    <property type="match status" value="1"/>
</dbReference>